<proteinExistence type="predicted"/>
<reference evidence="6" key="1">
    <citation type="submission" date="2021-02" db="EMBL/GenBank/DDBJ databases">
        <authorList>
            <person name="Nowell W R."/>
        </authorList>
    </citation>
    <scope>NUCLEOTIDE SEQUENCE</scope>
</reference>
<feature type="transmembrane region" description="Helical" evidence="3">
    <location>
        <begin position="1421"/>
        <end position="1445"/>
    </location>
</feature>
<dbReference type="InterPro" id="IPR000742">
    <property type="entry name" value="EGF"/>
</dbReference>
<comment type="caution">
    <text evidence="6">The sequence shown here is derived from an EMBL/GenBank/DDBJ whole genome shotgun (WGS) entry which is preliminary data.</text>
</comment>
<name>A0A8S2H9N9_9BILA</name>
<gene>
    <name evidence="5" type="ORF">OVA965_LOCUS6035</name>
    <name evidence="6" type="ORF">TMI583_LOCUS6031</name>
</gene>
<keyword evidence="3" id="KW-0812">Transmembrane</keyword>
<evidence type="ECO:0000256" key="1">
    <source>
        <dbReference type="ARBA" id="ARBA00022737"/>
    </source>
</evidence>
<dbReference type="PANTHER" id="PTHR32305:SF15">
    <property type="entry name" value="PROTEIN RHSA-RELATED"/>
    <property type="match status" value="1"/>
</dbReference>
<feature type="region of interest" description="Disordered" evidence="2">
    <location>
        <begin position="1453"/>
        <end position="1482"/>
    </location>
</feature>
<sequence length="1509" mass="172491">MVSLTLEGIILISVTFIVEQCLGRSHGGGGGTGGDDETSSTSNTGTIIGIVVGVICGVIMLLLLIFIIRTLIIKKSVLKRTIRPAPRVAQQRPVRQAPATRISSSVHVAPSPPPSYSEAIKICFTPLDTGFLLSGLVFGLGTLFGSQWRTCKNRINSNEIVETDVHGGILRQKTLMKNSAHQQNEYTDRLGNKFQSLTIETDNLIIEEHLLPYDLKETSSYDLNDNQLTIETRNKDKLKVKYDENLQRIFYSHATGDKKRECFYTYNSQNIMDSAFSTDSYDSVFNFYDSLGRLVKTKIKTNLEIEYIYNSKSNIIEINSNDNNNMKYVRDKNENIKEIRYNNDIIAIVNHSISGYQIYLTKVFRNYKYIYSEESGLLSKYIIEDLRVPNNSITYEYEYNHKSLMTQMRQITRKDNDIVTKYSYDSLSRLVSLTNNKTKTVITIEYDLNGNRRRFFKMDEMKKESFEYSVNELNQYLTNGESSYTYDNNGNVVKEYNKNRNSEIFYNYYEDGKLLQFIDKDDNCTLKYDCLERLSQINCTNAGLFIFNYHSNSMLQKPLSVILPNKTLIYFIQFPLIGIIGFIIESKINFIELNGNLMASQILNSNGTVEPPISITNPDPFTSILSNLTINLNTFWPNLNYGTTLSTDNKPFSDKNEIVLGQPVYNLDGIFTSPYFPRDPINKNQPSQFNIKSSQLIIPIPTIPGYLTPPDMNSAQKQIIRAVNRFNKPSTSSSICDKYNSFANKKKRNIKQSRVLLEQIRSRNNLMKMNFTKPRIIDDLCKGAAAFVKEYYFNDGTLASASNEFLSQMSDSYSNLNSYVDSSCNNVPASERLSSYLAGKAAGKITDKAQKTLGKWVSPVVAKHPLVACGKGIAEHFFEDGINKALNWFLSQDPNDISGPNGYGFQNYISLNQKFKFIIQFENMENTTAPAQIVKITSILNKNYNQQTLMFTRYGFNDLEKQIIDLKKPYMNDLQVLNDYDVRVFATFNPISREILWTFKTIDKNTGDTPEDASIGFLPPTDGKTLGKGFIEFEVLINPETIHLTEIEANATIIFDNNEPIDTNSLTYTLDSVVPDITLLHIKNDTIQYLFINASDNGSGIKKIDLYDGIDNLIYSTNESIVIIDIPERFEPYNLYVSVEDNVLNLLPLTFYQNITVRTMETTECPNNCSENGDCTKYGVCDCFYMYKGDDCSMNVTLEDILNEPPSLTIGYYPSEIRNNYDLILETSESNETYVQIKNLPDKIQIAYNNEIILADSITYLSKVNKFTMKIPLNYFTNFNLDLNITTKRFNNITLKENYVSMVFSYPIYVGSFEPEYKFDFTVNCHNFQSNTNKILFNSTQLFDQDEIYVKKIQIPSFIEFDLNKMSTGIYYLQMNSSEIFDEIAIHLEFIVNNESKNSVEQIITYKICKETAPKNKPKSLSAGIISAIVISGVAFLLILVLTFTKVRNSKSKTKKLRHSRRKSKYSTRKVRHNTRKSKSNAANISSDETVFKINPIYQSEQYDEQTYF</sequence>
<dbReference type="InterPro" id="IPR050708">
    <property type="entry name" value="T6SS_VgrG/RHS"/>
</dbReference>
<evidence type="ECO:0000313" key="6">
    <source>
        <dbReference type="EMBL" id="CAF3613311.1"/>
    </source>
</evidence>
<evidence type="ECO:0000259" key="4">
    <source>
        <dbReference type="PROSITE" id="PS00022"/>
    </source>
</evidence>
<dbReference type="PROSITE" id="PS00022">
    <property type="entry name" value="EGF_1"/>
    <property type="match status" value="1"/>
</dbReference>
<keyword evidence="3" id="KW-1133">Transmembrane helix</keyword>
<dbReference type="Proteomes" id="UP000682733">
    <property type="component" value="Unassembled WGS sequence"/>
</dbReference>
<evidence type="ECO:0000313" key="7">
    <source>
        <dbReference type="Proteomes" id="UP000682733"/>
    </source>
</evidence>
<evidence type="ECO:0000256" key="3">
    <source>
        <dbReference type="SAM" id="Phobius"/>
    </source>
</evidence>
<dbReference type="EMBL" id="CAJNOK010001763">
    <property type="protein sequence ID" value="CAF0828769.1"/>
    <property type="molecule type" value="Genomic_DNA"/>
</dbReference>
<dbReference type="PANTHER" id="PTHR32305">
    <property type="match status" value="1"/>
</dbReference>
<dbReference type="EMBL" id="CAJOBA010001763">
    <property type="protein sequence ID" value="CAF3613311.1"/>
    <property type="molecule type" value="Genomic_DNA"/>
</dbReference>
<keyword evidence="3" id="KW-0472">Membrane</keyword>
<dbReference type="Proteomes" id="UP000677228">
    <property type="component" value="Unassembled WGS sequence"/>
</dbReference>
<feature type="compositionally biased region" description="Basic residues" evidence="2">
    <location>
        <begin position="1453"/>
        <end position="1479"/>
    </location>
</feature>
<organism evidence="6 7">
    <name type="scientific">Didymodactylos carnosus</name>
    <dbReference type="NCBI Taxonomy" id="1234261"/>
    <lineage>
        <taxon>Eukaryota</taxon>
        <taxon>Metazoa</taxon>
        <taxon>Spiralia</taxon>
        <taxon>Gnathifera</taxon>
        <taxon>Rotifera</taxon>
        <taxon>Eurotatoria</taxon>
        <taxon>Bdelloidea</taxon>
        <taxon>Philodinida</taxon>
        <taxon>Philodinidae</taxon>
        <taxon>Didymodactylos</taxon>
    </lineage>
</organism>
<evidence type="ECO:0000313" key="5">
    <source>
        <dbReference type="EMBL" id="CAF0828769.1"/>
    </source>
</evidence>
<dbReference type="Gene3D" id="2.60.120.260">
    <property type="entry name" value="Galactose-binding domain-like"/>
    <property type="match status" value="1"/>
</dbReference>
<accession>A0A8S2H9N9</accession>
<evidence type="ECO:0000256" key="2">
    <source>
        <dbReference type="SAM" id="MobiDB-lite"/>
    </source>
</evidence>
<feature type="domain" description="EGF-like" evidence="4">
    <location>
        <begin position="1181"/>
        <end position="1192"/>
    </location>
</feature>
<dbReference type="InterPro" id="IPR056823">
    <property type="entry name" value="TEN-like_YD-shell"/>
</dbReference>
<feature type="transmembrane region" description="Helical" evidence="3">
    <location>
        <begin position="47"/>
        <end position="72"/>
    </location>
</feature>
<keyword evidence="1" id="KW-0677">Repeat</keyword>
<protein>
    <recommendedName>
        <fullName evidence="4">EGF-like domain-containing protein</fullName>
    </recommendedName>
</protein>
<dbReference type="Pfam" id="PF25023">
    <property type="entry name" value="TEN_YD-shell"/>
    <property type="match status" value="1"/>
</dbReference>
<dbReference type="Gene3D" id="2.180.10.10">
    <property type="entry name" value="RHS repeat-associated core"/>
    <property type="match status" value="1"/>
</dbReference>